<accession>A0A0G0WSR1</accession>
<dbReference type="Proteomes" id="UP000034854">
    <property type="component" value="Unassembled WGS sequence"/>
</dbReference>
<dbReference type="EMBL" id="LCAG01000004">
    <property type="protein sequence ID" value="KKR87490.1"/>
    <property type="molecule type" value="Genomic_DNA"/>
</dbReference>
<reference evidence="1 2" key="1">
    <citation type="journal article" date="2015" name="Nature">
        <title>rRNA introns, odd ribosomes, and small enigmatic genomes across a large radiation of phyla.</title>
        <authorList>
            <person name="Brown C.T."/>
            <person name="Hug L.A."/>
            <person name="Thomas B.C."/>
            <person name="Sharon I."/>
            <person name="Castelle C.J."/>
            <person name="Singh A."/>
            <person name="Wilkins M.J."/>
            <person name="Williams K.H."/>
            <person name="Banfield J.F."/>
        </authorList>
    </citation>
    <scope>NUCLEOTIDE SEQUENCE [LARGE SCALE GENOMIC DNA]</scope>
</reference>
<dbReference type="AlphaFoldDB" id="A0A0G0WSR1"/>
<sequence length="112" mass="11943">MVKEVIISVNSDHVQAFCKAVEGNPHIRGLNPHIATRFRISEQLTYGAGEVRLSALANGGPINVRINGEPIEEGGVMTRLGLESVVNVYRPGEGARIASSILSGAVLVLRRA</sequence>
<organism evidence="1 2">
    <name type="scientific">Candidatus Curtissbacteria bacterium GW2011_GWA1_41_11</name>
    <dbReference type="NCBI Taxonomy" id="1618409"/>
    <lineage>
        <taxon>Bacteria</taxon>
        <taxon>Candidatus Curtissiibacteriota</taxon>
    </lineage>
</organism>
<comment type="caution">
    <text evidence="1">The sequence shown here is derived from an EMBL/GenBank/DDBJ whole genome shotgun (WGS) entry which is preliminary data.</text>
</comment>
<proteinExistence type="predicted"/>
<evidence type="ECO:0000313" key="1">
    <source>
        <dbReference type="EMBL" id="KKR87490.1"/>
    </source>
</evidence>
<dbReference type="PATRIC" id="fig|1618409.3.peg.390"/>
<gene>
    <name evidence="1" type="ORF">UU34_C0004G0031</name>
</gene>
<protein>
    <submittedName>
        <fullName evidence="1">Uncharacterized protein</fullName>
    </submittedName>
</protein>
<evidence type="ECO:0000313" key="2">
    <source>
        <dbReference type="Proteomes" id="UP000034854"/>
    </source>
</evidence>
<name>A0A0G0WSR1_9BACT</name>